<dbReference type="GO" id="GO:0016052">
    <property type="term" value="P:carbohydrate catabolic process"/>
    <property type="evidence" value="ECO:0007669"/>
    <property type="project" value="InterPro"/>
</dbReference>
<evidence type="ECO:0000256" key="5">
    <source>
        <dbReference type="ARBA" id="ARBA00022842"/>
    </source>
</evidence>
<evidence type="ECO:0000256" key="1">
    <source>
        <dbReference type="ARBA" id="ARBA00001737"/>
    </source>
</evidence>
<dbReference type="InterPro" id="IPR029065">
    <property type="entry name" value="Enolase_C-like"/>
</dbReference>
<dbReference type="InterPro" id="IPR029017">
    <property type="entry name" value="Enolase-like_N"/>
</dbReference>
<evidence type="ECO:0000256" key="6">
    <source>
        <dbReference type="ARBA" id="ARBA00023239"/>
    </source>
</evidence>
<dbReference type="GO" id="GO:0009063">
    <property type="term" value="P:amino acid catabolic process"/>
    <property type="evidence" value="ECO:0007669"/>
    <property type="project" value="InterPro"/>
</dbReference>
<protein>
    <recommendedName>
        <fullName evidence="3">L-fuconate dehydratase</fullName>
        <ecNumber evidence="3">4.2.1.68</ecNumber>
    </recommendedName>
</protein>
<dbReference type="AlphaFoldDB" id="A0A563ETS1"/>
<dbReference type="SMART" id="SM00922">
    <property type="entry name" value="MR_MLE"/>
    <property type="match status" value="1"/>
</dbReference>
<comment type="cofactor">
    <cofactor evidence="2">
        <name>Mg(2+)</name>
        <dbReference type="ChEBI" id="CHEBI:18420"/>
    </cofactor>
</comment>
<comment type="catalytic activity">
    <reaction evidence="1">
        <text>L-fuconate = 2-dehydro-3-deoxy-L-fuconate + H2O</text>
        <dbReference type="Rhea" id="RHEA:22772"/>
        <dbReference type="ChEBI" id="CHEBI:15377"/>
        <dbReference type="ChEBI" id="CHEBI:21291"/>
        <dbReference type="ChEBI" id="CHEBI:37448"/>
        <dbReference type="EC" id="4.2.1.68"/>
    </reaction>
</comment>
<evidence type="ECO:0000313" key="8">
    <source>
        <dbReference type="EMBL" id="TWP51115.1"/>
    </source>
</evidence>
<dbReference type="SUPFAM" id="SSF54826">
    <property type="entry name" value="Enolase N-terminal domain-like"/>
    <property type="match status" value="1"/>
</dbReference>
<evidence type="ECO:0000313" key="9">
    <source>
        <dbReference type="Proteomes" id="UP000316639"/>
    </source>
</evidence>
<dbReference type="Proteomes" id="UP000316639">
    <property type="component" value="Unassembled WGS sequence"/>
</dbReference>
<accession>A0A563ETS1</accession>
<dbReference type="InterPro" id="IPR034610">
    <property type="entry name" value="L-fuconate_dehydratase"/>
</dbReference>
<feature type="domain" description="Mandelate racemase/muconate lactonizing enzyme C-terminal" evidence="7">
    <location>
        <begin position="197"/>
        <end position="293"/>
    </location>
</feature>
<dbReference type="InterPro" id="IPR013342">
    <property type="entry name" value="Mandelate_racemase_C"/>
</dbReference>
<keyword evidence="6" id="KW-0456">Lyase</keyword>
<dbReference type="SFLD" id="SFLDG00179">
    <property type="entry name" value="mandelate_racemase"/>
    <property type="match status" value="1"/>
</dbReference>
<proteinExistence type="predicted"/>
<evidence type="ECO:0000259" key="7">
    <source>
        <dbReference type="SMART" id="SM00922"/>
    </source>
</evidence>
<dbReference type="RefSeq" id="WP_146352661.1">
    <property type="nucleotide sequence ID" value="NZ_VOBR01000009.1"/>
</dbReference>
<dbReference type="GO" id="GO:0050023">
    <property type="term" value="F:L-fuconate dehydratase activity"/>
    <property type="evidence" value="ECO:0007669"/>
    <property type="project" value="UniProtKB-EC"/>
</dbReference>
<reference evidence="8 9" key="1">
    <citation type="submission" date="2019-07" db="EMBL/GenBank/DDBJ databases">
        <title>Lentzea xizangensis sp. nov., isolated from Qinghai-Tibetan Plateau Soils.</title>
        <authorList>
            <person name="Huang J."/>
        </authorList>
    </citation>
    <scope>NUCLEOTIDE SEQUENCE [LARGE SCALE GENOMIC DNA]</scope>
    <source>
        <strain evidence="8 9">FXJ1.1311</strain>
    </source>
</reference>
<dbReference type="InterPro" id="IPR046945">
    <property type="entry name" value="RHMD-like"/>
</dbReference>
<evidence type="ECO:0000256" key="2">
    <source>
        <dbReference type="ARBA" id="ARBA00001946"/>
    </source>
</evidence>
<dbReference type="SUPFAM" id="SSF51604">
    <property type="entry name" value="Enolase C-terminal domain-like"/>
    <property type="match status" value="1"/>
</dbReference>
<dbReference type="EC" id="4.2.1.68" evidence="3"/>
<keyword evidence="5" id="KW-0460">Magnesium</keyword>
<dbReference type="InterPro" id="IPR013341">
    <property type="entry name" value="Mandelate_racemase_N_dom"/>
</dbReference>
<comment type="caution">
    <text evidence="8">The sequence shown here is derived from an EMBL/GenBank/DDBJ whole genome shotgun (WGS) entry which is preliminary data.</text>
</comment>
<sequence>MPKITSLDVLDIRFPTSRELDGSDAMNPDPDYSAAYVVLRTDEGPEGHGLAFTIGRGNDVQAAAINSLAPHLVGRDVPENAQGLAELYFELIGDSQLRWLGPEKGVAHMAIGAVVNAAWDLAARRAGLPVWRFLAQMTPEEIVSLVDFRYLSDAMTPDDALGILRAVEHGRAERAETVVRKGYPAYTTSPGWLGYSDDKLAGLARQALADGFDMIKLKVGGSLDDDVRRMKLAREVVGDDVRVAVDANQRWDVDTAVRWMKELAPYDPYWIEEPTSPDDVLAHRAIADALAPIRVATGEHVQNRVVFKQMLQAGAIDVLQLDACRVAGVNENIAILLLAKKFGVPVCPHAGGVGLCELVRHLSMFDYVAVSGEIGDRVIEWVDHLHEHFIDPAVVRNGRYLAPDAPGFSAQLKDETLSDYRFPDGPVWTALEGQ</sequence>
<evidence type="ECO:0000256" key="4">
    <source>
        <dbReference type="ARBA" id="ARBA00022723"/>
    </source>
</evidence>
<evidence type="ECO:0000256" key="3">
    <source>
        <dbReference type="ARBA" id="ARBA00013142"/>
    </source>
</evidence>
<dbReference type="Pfam" id="PF02746">
    <property type="entry name" value="MR_MLE_N"/>
    <property type="match status" value="1"/>
</dbReference>
<dbReference type="Pfam" id="PF13378">
    <property type="entry name" value="MR_MLE_C"/>
    <property type="match status" value="1"/>
</dbReference>
<dbReference type="PANTHER" id="PTHR13794:SF58">
    <property type="entry name" value="MITOCHONDRIAL ENOLASE SUPERFAMILY MEMBER 1"/>
    <property type="match status" value="1"/>
</dbReference>
<dbReference type="InterPro" id="IPR018110">
    <property type="entry name" value="Mandel_Rmase/mucon_lact_enz_CS"/>
</dbReference>
<dbReference type="GO" id="GO:0000287">
    <property type="term" value="F:magnesium ion binding"/>
    <property type="evidence" value="ECO:0007669"/>
    <property type="project" value="TreeGrafter"/>
</dbReference>
<dbReference type="InterPro" id="IPR036849">
    <property type="entry name" value="Enolase-like_C_sf"/>
</dbReference>
<dbReference type="FunFam" id="3.20.20.120:FF:000007">
    <property type="entry name" value="Mitochondrial enolase superfamily member 1"/>
    <property type="match status" value="1"/>
</dbReference>
<dbReference type="Gene3D" id="3.20.20.120">
    <property type="entry name" value="Enolase-like C-terminal domain"/>
    <property type="match status" value="1"/>
</dbReference>
<name>A0A563ETS1_9PSEU</name>
<gene>
    <name evidence="8" type="ORF">FKR81_15915</name>
</gene>
<dbReference type="EMBL" id="VOBR01000009">
    <property type="protein sequence ID" value="TWP51115.1"/>
    <property type="molecule type" value="Genomic_DNA"/>
</dbReference>
<dbReference type="SFLD" id="SFLDF00111">
    <property type="entry name" value="L-fuconate_dehydratase"/>
    <property type="match status" value="1"/>
</dbReference>
<dbReference type="OrthoDB" id="5241672at2"/>
<dbReference type="PROSITE" id="PS00909">
    <property type="entry name" value="MR_MLE_2"/>
    <property type="match status" value="1"/>
</dbReference>
<dbReference type="Gene3D" id="3.30.390.10">
    <property type="entry name" value="Enolase-like, N-terminal domain"/>
    <property type="match status" value="1"/>
</dbReference>
<dbReference type="PANTHER" id="PTHR13794">
    <property type="entry name" value="ENOLASE SUPERFAMILY, MANDELATE RACEMASE"/>
    <property type="match status" value="1"/>
</dbReference>
<organism evidence="8 9">
    <name type="scientific">Lentzea tibetensis</name>
    <dbReference type="NCBI Taxonomy" id="2591470"/>
    <lineage>
        <taxon>Bacteria</taxon>
        <taxon>Bacillati</taxon>
        <taxon>Actinomycetota</taxon>
        <taxon>Actinomycetes</taxon>
        <taxon>Pseudonocardiales</taxon>
        <taxon>Pseudonocardiaceae</taxon>
        <taxon>Lentzea</taxon>
    </lineage>
</organism>
<dbReference type="SFLD" id="SFLDS00001">
    <property type="entry name" value="Enolase"/>
    <property type="match status" value="1"/>
</dbReference>
<keyword evidence="4" id="KW-0479">Metal-binding</keyword>
<keyword evidence="9" id="KW-1185">Reference proteome</keyword>